<sequence>MASINEPYTISSLHISRSFDVLLKARNQRRSRVMAYRTSTVCIMAVLLFSFTLTSAARPEPAFADVTPMETLYGDNAEAETFEVEKSCEGVGEDECLTRRTLAAQIDYIYTQKHKP</sequence>
<evidence type="ECO:0000256" key="8">
    <source>
        <dbReference type="ARBA" id="ARBA00023030"/>
    </source>
</evidence>
<evidence type="ECO:0000256" key="5">
    <source>
        <dbReference type="ARBA" id="ARBA00022641"/>
    </source>
</evidence>
<evidence type="ECO:0000256" key="4">
    <source>
        <dbReference type="ARBA" id="ARBA00022525"/>
    </source>
</evidence>
<dbReference type="InterPro" id="IPR009438">
    <property type="entry name" value="Phytosulfokine"/>
</dbReference>
<dbReference type="PANTHER" id="PTHR33285">
    <property type="entry name" value="PHYTOSULFOKINES 3"/>
    <property type="match status" value="1"/>
</dbReference>
<keyword evidence="12" id="KW-1185">Reference proteome</keyword>
<evidence type="ECO:0000256" key="3">
    <source>
        <dbReference type="ARBA" id="ARBA00022473"/>
    </source>
</evidence>
<evidence type="ECO:0000256" key="9">
    <source>
        <dbReference type="RuleBase" id="RU368031"/>
    </source>
</evidence>
<evidence type="ECO:0000313" key="12">
    <source>
        <dbReference type="Proteomes" id="UP001164929"/>
    </source>
</evidence>
<comment type="caution">
    <text evidence="11">The sequence shown here is derived from an EMBL/GenBank/DDBJ whole genome shotgun (WGS) entry which is preliminary data.</text>
</comment>
<dbReference type="AlphaFoldDB" id="A0AAD6MGU6"/>
<keyword evidence="10" id="KW-1133">Transmembrane helix</keyword>
<dbReference type="GO" id="GO:0005576">
    <property type="term" value="C:extracellular region"/>
    <property type="evidence" value="ECO:0007669"/>
    <property type="project" value="UniProtKB-SubCell"/>
</dbReference>
<dbReference type="GO" id="GO:0030154">
    <property type="term" value="P:cell differentiation"/>
    <property type="evidence" value="ECO:0007669"/>
    <property type="project" value="UniProtKB-UniRule"/>
</dbReference>
<keyword evidence="4 9" id="KW-0964">Secreted</keyword>
<gene>
    <name evidence="11" type="ORF">NC653_023201</name>
</gene>
<comment type="similarity">
    <text evidence="2 9">Belongs to the phytosulfokine family.</text>
</comment>
<keyword evidence="6 9" id="KW-0732">Signal</keyword>
<accession>A0AAD6MGU6</accession>
<dbReference type="GO" id="GO:0008083">
    <property type="term" value="F:growth factor activity"/>
    <property type="evidence" value="ECO:0007669"/>
    <property type="project" value="UniProtKB-UniRule"/>
</dbReference>
<evidence type="ECO:0000313" key="11">
    <source>
        <dbReference type="EMBL" id="KAJ6985150.1"/>
    </source>
</evidence>
<dbReference type="GO" id="GO:0008283">
    <property type="term" value="P:cell population proliferation"/>
    <property type="evidence" value="ECO:0007669"/>
    <property type="project" value="UniProtKB-UniRule"/>
</dbReference>
<comment type="subcellular location">
    <subcellularLocation>
        <location evidence="1 9">Secreted</location>
    </subcellularLocation>
</comment>
<protein>
    <recommendedName>
        <fullName evidence="9">Phytosulfokine</fullName>
    </recommendedName>
    <component>
        <recommendedName>
            <fullName evidence="9">Phytosulfokine-alpha</fullName>
            <shortName evidence="9">PSK-alpha</shortName>
            <shortName evidence="9">Phytosulfokine-a</shortName>
        </recommendedName>
    </component>
    <component>
        <recommendedName>
            <fullName evidence="9">Phytosulfokine-beta</fullName>
            <shortName evidence="9">PSK-beta</shortName>
            <shortName evidence="9">Phytosulfokine-b</shortName>
        </recommendedName>
    </component>
</protein>
<feature type="transmembrane region" description="Helical" evidence="10">
    <location>
        <begin position="34"/>
        <end position="53"/>
    </location>
</feature>
<evidence type="ECO:0000256" key="6">
    <source>
        <dbReference type="ARBA" id="ARBA00022729"/>
    </source>
</evidence>
<comment type="function">
    <text evidence="9">Promotes plant cell differentiation, organogenesis and somatic embryogenesis as well as cell proliferation.</text>
</comment>
<keyword evidence="10" id="KW-0472">Membrane</keyword>
<evidence type="ECO:0000256" key="1">
    <source>
        <dbReference type="ARBA" id="ARBA00004613"/>
    </source>
</evidence>
<reference evidence="11" key="1">
    <citation type="journal article" date="2023" name="Mol. Ecol. Resour.">
        <title>Chromosome-level genome assembly of a triploid poplar Populus alba 'Berolinensis'.</title>
        <authorList>
            <person name="Chen S."/>
            <person name="Yu Y."/>
            <person name="Wang X."/>
            <person name="Wang S."/>
            <person name="Zhang T."/>
            <person name="Zhou Y."/>
            <person name="He R."/>
            <person name="Meng N."/>
            <person name="Wang Y."/>
            <person name="Liu W."/>
            <person name="Liu Z."/>
            <person name="Liu J."/>
            <person name="Guo Q."/>
            <person name="Huang H."/>
            <person name="Sederoff R.R."/>
            <person name="Wang G."/>
            <person name="Qu G."/>
            <person name="Chen S."/>
        </authorList>
    </citation>
    <scope>NUCLEOTIDE SEQUENCE</scope>
    <source>
        <strain evidence="11">SC-2020</strain>
    </source>
</reference>
<evidence type="ECO:0000256" key="10">
    <source>
        <dbReference type="SAM" id="Phobius"/>
    </source>
</evidence>
<evidence type="ECO:0000256" key="7">
    <source>
        <dbReference type="ARBA" id="ARBA00022782"/>
    </source>
</evidence>
<keyword evidence="5 9" id="KW-0765">Sulfation</keyword>
<evidence type="ECO:0000256" key="2">
    <source>
        <dbReference type="ARBA" id="ARBA00010781"/>
    </source>
</evidence>
<proteinExistence type="inferred from homology"/>
<dbReference type="EMBL" id="JAQIZT010000009">
    <property type="protein sequence ID" value="KAJ6985150.1"/>
    <property type="molecule type" value="Genomic_DNA"/>
</dbReference>
<dbReference type="Proteomes" id="UP001164929">
    <property type="component" value="Chromosome 9"/>
</dbReference>
<name>A0AAD6MGU6_9ROSI</name>
<keyword evidence="7 9" id="KW-0221">Differentiation</keyword>
<dbReference type="Pfam" id="PF06404">
    <property type="entry name" value="PSK"/>
    <property type="match status" value="1"/>
</dbReference>
<organism evidence="11 12">
    <name type="scientific">Populus alba x Populus x berolinensis</name>
    <dbReference type="NCBI Taxonomy" id="444605"/>
    <lineage>
        <taxon>Eukaryota</taxon>
        <taxon>Viridiplantae</taxon>
        <taxon>Streptophyta</taxon>
        <taxon>Embryophyta</taxon>
        <taxon>Tracheophyta</taxon>
        <taxon>Spermatophyta</taxon>
        <taxon>Magnoliopsida</taxon>
        <taxon>eudicotyledons</taxon>
        <taxon>Gunneridae</taxon>
        <taxon>Pentapetalae</taxon>
        <taxon>rosids</taxon>
        <taxon>fabids</taxon>
        <taxon>Malpighiales</taxon>
        <taxon>Salicaceae</taxon>
        <taxon>Saliceae</taxon>
        <taxon>Populus</taxon>
    </lineage>
</organism>
<dbReference type="PANTHER" id="PTHR33285:SF55">
    <property type="entry name" value="PHYTOSULFOKINES 3"/>
    <property type="match status" value="1"/>
</dbReference>
<comment type="PTM">
    <text evidence="9">Sulfation is important for activity and for the binding to a putative membrane receptor.</text>
</comment>
<comment type="PTM">
    <text evidence="9">PSK-alpha is produced by endopeptidase digestion. PSK-beta is produced from PSK-alpha by exopeptidase digestion.</text>
</comment>
<keyword evidence="10" id="KW-0812">Transmembrane</keyword>
<keyword evidence="8 9" id="KW-0339">Growth factor</keyword>
<keyword evidence="3 9" id="KW-0217">Developmental protein</keyword>